<feature type="signal peptide" evidence="1">
    <location>
        <begin position="1"/>
        <end position="15"/>
    </location>
</feature>
<keyword evidence="1" id="KW-0732">Signal</keyword>
<dbReference type="InterPro" id="IPR021275">
    <property type="entry name" value="DUF2854"/>
</dbReference>
<feature type="chain" id="PRO_5030709337" evidence="1">
    <location>
        <begin position="16"/>
        <end position="304"/>
    </location>
</feature>
<protein>
    <submittedName>
        <fullName evidence="2">Uncharacterized protein</fullName>
    </submittedName>
</protein>
<sequence length="304" mass="32383">MRAMLLLAAAGVAAAWTPSAHHTQSLTGRFFPVHTSKFALNAHSTRPSAVLAHRSPAPILNEREAGVRAGLVTEVPFEVRFSIGNVISVSGGLLLVYCVGSYLFNNGQSDLIQTLGFVYAIPALVGGLALKYAELPPVPLATSPEAEKLRETKGTKIQKKILSDATRFTYGDAHMEEPLKALKLAPRGVGPPELKSLREGVSPNGGCAAHSSDHSRLTKLWRRRRRAAPCTCIIAEQPCQASQSHDFVGGEAQPTSQLQSALICIAPAMPLSKDGKVAKRERPPKMKLGLSGSESLALTDAAQL</sequence>
<dbReference type="PANTHER" id="PTHR35551:SF1">
    <property type="entry name" value="ACCLIMATION OF PHOTOSYNTHESIS TO ENVIRONMENT"/>
    <property type="match status" value="1"/>
</dbReference>
<dbReference type="PANTHER" id="PTHR35551">
    <property type="match status" value="1"/>
</dbReference>
<reference evidence="2" key="1">
    <citation type="submission" date="2021-01" db="EMBL/GenBank/DDBJ databases">
        <authorList>
            <person name="Corre E."/>
            <person name="Pelletier E."/>
            <person name="Niang G."/>
            <person name="Scheremetjew M."/>
            <person name="Finn R."/>
            <person name="Kale V."/>
            <person name="Holt S."/>
            <person name="Cochrane G."/>
            <person name="Meng A."/>
            <person name="Brown T."/>
            <person name="Cohen L."/>
        </authorList>
    </citation>
    <scope>NUCLEOTIDE SEQUENCE</scope>
    <source>
        <strain evidence="2">CCMP645</strain>
    </source>
</reference>
<proteinExistence type="predicted"/>
<dbReference type="Pfam" id="PF11016">
    <property type="entry name" value="DUF2854"/>
    <property type="match status" value="1"/>
</dbReference>
<accession>A0A7S4F0Z1</accession>
<evidence type="ECO:0000313" key="2">
    <source>
        <dbReference type="EMBL" id="CAE0765358.1"/>
    </source>
</evidence>
<organism evidence="2">
    <name type="scientific">Chrysotila carterae</name>
    <name type="common">Marine alga</name>
    <name type="synonym">Syracosphaera carterae</name>
    <dbReference type="NCBI Taxonomy" id="13221"/>
    <lineage>
        <taxon>Eukaryota</taxon>
        <taxon>Haptista</taxon>
        <taxon>Haptophyta</taxon>
        <taxon>Prymnesiophyceae</taxon>
        <taxon>Isochrysidales</taxon>
        <taxon>Isochrysidaceae</taxon>
        <taxon>Chrysotila</taxon>
    </lineage>
</organism>
<evidence type="ECO:0000256" key="1">
    <source>
        <dbReference type="SAM" id="SignalP"/>
    </source>
</evidence>
<name>A0A7S4F0Z1_CHRCT</name>
<gene>
    <name evidence="2" type="ORF">PCAR00345_LOCUS17970</name>
</gene>
<dbReference type="AlphaFoldDB" id="A0A7S4F0Z1"/>
<dbReference type="EMBL" id="HBIZ01028291">
    <property type="protein sequence ID" value="CAE0765358.1"/>
    <property type="molecule type" value="Transcribed_RNA"/>
</dbReference>